<dbReference type="InterPro" id="IPR001179">
    <property type="entry name" value="PPIase_FKBP_dom"/>
</dbReference>
<dbReference type="Gene3D" id="3.10.50.40">
    <property type="match status" value="1"/>
</dbReference>
<feature type="domain" description="PPIase FKBP-type" evidence="6">
    <location>
        <begin position="17"/>
        <end position="113"/>
    </location>
</feature>
<reference evidence="7 8" key="1">
    <citation type="submission" date="2020-08" db="EMBL/GenBank/DDBJ databases">
        <title>Plant Genome Project.</title>
        <authorList>
            <person name="Zhang R.-G."/>
        </authorList>
    </citation>
    <scope>NUCLEOTIDE SEQUENCE [LARGE SCALE GENOMIC DNA]</scope>
    <source>
        <tissue evidence="7">Rhizome</tissue>
    </source>
</reference>
<evidence type="ECO:0000256" key="4">
    <source>
        <dbReference type="ARBA" id="ARBA00023235"/>
    </source>
</evidence>
<organism evidence="7 8">
    <name type="scientific">Zingiber officinale</name>
    <name type="common">Ginger</name>
    <name type="synonym">Amomum zingiber</name>
    <dbReference type="NCBI Taxonomy" id="94328"/>
    <lineage>
        <taxon>Eukaryota</taxon>
        <taxon>Viridiplantae</taxon>
        <taxon>Streptophyta</taxon>
        <taxon>Embryophyta</taxon>
        <taxon>Tracheophyta</taxon>
        <taxon>Spermatophyta</taxon>
        <taxon>Magnoliopsida</taxon>
        <taxon>Liliopsida</taxon>
        <taxon>Zingiberales</taxon>
        <taxon>Zingiberaceae</taxon>
        <taxon>Zingiber</taxon>
    </lineage>
</organism>
<comment type="caution">
    <text evidence="7">The sequence shown here is derived from an EMBL/GenBank/DDBJ whole genome shotgun (WGS) entry which is preliminary data.</text>
</comment>
<dbReference type="PROSITE" id="PS50059">
    <property type="entry name" value="FKBP_PPIASE"/>
    <property type="match status" value="1"/>
</dbReference>
<dbReference type="EC" id="5.2.1.8" evidence="2 5"/>
<dbReference type="InterPro" id="IPR046357">
    <property type="entry name" value="PPIase_dom_sf"/>
</dbReference>
<evidence type="ECO:0000313" key="7">
    <source>
        <dbReference type="EMBL" id="KAG6527787.1"/>
    </source>
</evidence>
<sequence length="128" mass="14186">MKAIIRSGDGKAKPADGDQAIFHCTTRTLDGIIVDSTRSEHGGKDNPIRNVLGKSKMILGFVEGIPTMTKGEVAMFKMKPEIHYAEEDCPLTVSETFPKNDELHFEIEMIDFHKVKVVSEDLGVVKKV</sequence>
<gene>
    <name evidence="7" type="ORF">ZIOFF_009916</name>
</gene>
<evidence type="ECO:0000256" key="2">
    <source>
        <dbReference type="ARBA" id="ARBA00013194"/>
    </source>
</evidence>
<dbReference type="PANTHER" id="PTHR10516">
    <property type="entry name" value="PEPTIDYL-PROLYL CIS-TRANS ISOMERASE"/>
    <property type="match status" value="1"/>
</dbReference>
<proteinExistence type="predicted"/>
<dbReference type="InterPro" id="IPR050689">
    <property type="entry name" value="FKBP-type_PPIase"/>
</dbReference>
<dbReference type="GO" id="GO:0003755">
    <property type="term" value="F:peptidyl-prolyl cis-trans isomerase activity"/>
    <property type="evidence" value="ECO:0007669"/>
    <property type="project" value="UniProtKB-KW"/>
</dbReference>
<accession>A0A8J5HUP8</accession>
<dbReference type="GO" id="GO:0005737">
    <property type="term" value="C:cytoplasm"/>
    <property type="evidence" value="ECO:0007669"/>
    <property type="project" value="TreeGrafter"/>
</dbReference>
<dbReference type="Pfam" id="PF00254">
    <property type="entry name" value="FKBP_C"/>
    <property type="match status" value="1"/>
</dbReference>
<dbReference type="EMBL" id="JACMSC010000003">
    <property type="protein sequence ID" value="KAG6527787.1"/>
    <property type="molecule type" value="Genomic_DNA"/>
</dbReference>
<keyword evidence="8" id="KW-1185">Reference proteome</keyword>
<evidence type="ECO:0000259" key="6">
    <source>
        <dbReference type="PROSITE" id="PS50059"/>
    </source>
</evidence>
<dbReference type="PANTHER" id="PTHR10516:SF268">
    <property type="entry name" value="PEPTIDYL-PROLYL CIS-TRANS ISOMERASE PASTICCINO1"/>
    <property type="match status" value="1"/>
</dbReference>
<keyword evidence="3 5" id="KW-0697">Rotamase</keyword>
<comment type="catalytic activity">
    <reaction evidence="1 5">
        <text>[protein]-peptidylproline (omega=180) = [protein]-peptidylproline (omega=0)</text>
        <dbReference type="Rhea" id="RHEA:16237"/>
        <dbReference type="Rhea" id="RHEA-COMP:10747"/>
        <dbReference type="Rhea" id="RHEA-COMP:10748"/>
        <dbReference type="ChEBI" id="CHEBI:83833"/>
        <dbReference type="ChEBI" id="CHEBI:83834"/>
        <dbReference type="EC" id="5.2.1.8"/>
    </reaction>
</comment>
<evidence type="ECO:0000256" key="5">
    <source>
        <dbReference type="PROSITE-ProRule" id="PRU00277"/>
    </source>
</evidence>
<dbReference type="Proteomes" id="UP000734854">
    <property type="component" value="Unassembled WGS sequence"/>
</dbReference>
<evidence type="ECO:0000313" key="8">
    <source>
        <dbReference type="Proteomes" id="UP000734854"/>
    </source>
</evidence>
<dbReference type="SUPFAM" id="SSF54534">
    <property type="entry name" value="FKBP-like"/>
    <property type="match status" value="1"/>
</dbReference>
<keyword evidence="4 5" id="KW-0413">Isomerase</keyword>
<protein>
    <recommendedName>
        <fullName evidence="2 5">peptidylprolyl isomerase</fullName>
        <ecNumber evidence="2 5">5.2.1.8</ecNumber>
    </recommendedName>
</protein>
<evidence type="ECO:0000256" key="3">
    <source>
        <dbReference type="ARBA" id="ARBA00023110"/>
    </source>
</evidence>
<dbReference type="AlphaFoldDB" id="A0A8J5HUP8"/>
<evidence type="ECO:0000256" key="1">
    <source>
        <dbReference type="ARBA" id="ARBA00000971"/>
    </source>
</evidence>
<name>A0A8J5HUP8_ZINOF</name>